<comment type="subunit">
    <text evidence="9">Homodimer.</text>
</comment>
<dbReference type="Proteomes" id="UP001249959">
    <property type="component" value="Unassembled WGS sequence"/>
</dbReference>
<dbReference type="Gene3D" id="3.20.20.80">
    <property type="entry name" value="Glycosidases"/>
    <property type="match status" value="1"/>
</dbReference>
<evidence type="ECO:0000259" key="11">
    <source>
        <dbReference type="Pfam" id="PF07477"/>
    </source>
</evidence>
<dbReference type="Pfam" id="PF03786">
    <property type="entry name" value="UxuA"/>
    <property type="match status" value="1"/>
</dbReference>
<comment type="function">
    <text evidence="7">Catalyzes the dehydration of D-mannonate.</text>
</comment>
<keyword evidence="7" id="KW-0464">Manganese</keyword>
<comment type="cofactor">
    <cofactor evidence="7">
        <name>Fe(2+)</name>
        <dbReference type="ChEBI" id="CHEBI:29033"/>
    </cofactor>
    <cofactor evidence="7">
        <name>Mn(2+)</name>
        <dbReference type="ChEBI" id="CHEBI:29035"/>
    </cofactor>
</comment>
<comment type="pathway">
    <text evidence="7">Carbohydrate metabolism; pentose and glucuronate interconversion.</text>
</comment>
<dbReference type="SUPFAM" id="SSF51445">
    <property type="entry name" value="(Trans)glycosidases"/>
    <property type="match status" value="1"/>
</dbReference>
<evidence type="ECO:0000256" key="5">
    <source>
        <dbReference type="ARBA" id="ARBA00023295"/>
    </source>
</evidence>
<keyword evidence="5 9" id="KW-0326">Glycosidase</keyword>
<name>A0ABU3TTJ6_9BACT</name>
<dbReference type="PANTHER" id="PTHR39207:SF1">
    <property type="entry name" value="ALPHA-GLUCURONIDASE A"/>
    <property type="match status" value="1"/>
</dbReference>
<gene>
    <name evidence="7 13" type="primary">uxuA</name>
    <name evidence="13" type="ORF">PQG45_09030</name>
</gene>
<dbReference type="HAMAP" id="MF_00106">
    <property type="entry name" value="UxuA"/>
    <property type="match status" value="1"/>
</dbReference>
<dbReference type="InterPro" id="IPR011100">
    <property type="entry name" value="Glyco_hydro_67_cat"/>
</dbReference>
<evidence type="ECO:0000259" key="12">
    <source>
        <dbReference type="Pfam" id="PF07488"/>
    </source>
</evidence>
<dbReference type="NCBIfam" id="NF003027">
    <property type="entry name" value="PRK03906.1"/>
    <property type="match status" value="1"/>
</dbReference>
<dbReference type="InterPro" id="IPR004628">
    <property type="entry name" value="Man_deHydtase"/>
</dbReference>
<dbReference type="Gene3D" id="3.90.1330.10">
    <property type="entry name" value="Alpha-glucuronidase, C-terminal domain"/>
    <property type="match status" value="1"/>
</dbReference>
<dbReference type="PANTHER" id="PTHR39207">
    <property type="entry name" value="ALPHA-GLUCURONIDASE A"/>
    <property type="match status" value="1"/>
</dbReference>
<dbReference type="SUPFAM" id="SSF51658">
    <property type="entry name" value="Xylose isomerase-like"/>
    <property type="match status" value="1"/>
</dbReference>
<evidence type="ECO:0000313" key="14">
    <source>
        <dbReference type="Proteomes" id="UP001249959"/>
    </source>
</evidence>
<keyword evidence="4 9" id="KW-0119">Carbohydrate metabolism</keyword>
<keyword evidence="7" id="KW-0408">Iron</keyword>
<dbReference type="Gene3D" id="3.20.20.150">
    <property type="entry name" value="Divalent-metal-dependent TIM barrel enzymes"/>
    <property type="match status" value="2"/>
</dbReference>
<keyword evidence="6 9" id="KW-0624">Polysaccharide degradation</keyword>
<reference evidence="13 14" key="1">
    <citation type="submission" date="2023-09" db="EMBL/GenBank/DDBJ databases">
        <title>Aquirufa genomes.</title>
        <authorList>
            <person name="Pitt A."/>
        </authorList>
    </citation>
    <scope>NUCLEOTIDE SEQUENCE [LARGE SCALE GENOMIC DNA]</scope>
    <source>
        <strain evidence="13 14">LEOWEIH-7C</strain>
    </source>
</reference>
<dbReference type="Pfam" id="PF03648">
    <property type="entry name" value="Glyco_hydro_67N"/>
    <property type="match status" value="1"/>
</dbReference>
<keyword evidence="3 9" id="KW-0378">Hydrolase</keyword>
<evidence type="ECO:0000256" key="7">
    <source>
        <dbReference type="HAMAP-Rule" id="MF_00106"/>
    </source>
</evidence>
<evidence type="ECO:0000256" key="1">
    <source>
        <dbReference type="ARBA" id="ARBA00008833"/>
    </source>
</evidence>
<evidence type="ECO:0000256" key="4">
    <source>
        <dbReference type="ARBA" id="ARBA00023277"/>
    </source>
</evidence>
<comment type="catalytic activity">
    <reaction evidence="7">
        <text>D-mannonate = 2-dehydro-3-deoxy-D-gluconate + H2O</text>
        <dbReference type="Rhea" id="RHEA:20097"/>
        <dbReference type="ChEBI" id="CHEBI:15377"/>
        <dbReference type="ChEBI" id="CHEBI:17767"/>
        <dbReference type="ChEBI" id="CHEBI:57990"/>
        <dbReference type="EC" id="4.2.1.8"/>
    </reaction>
</comment>
<evidence type="ECO:0000259" key="10">
    <source>
        <dbReference type="Pfam" id="PF03648"/>
    </source>
</evidence>
<dbReference type="InterPro" id="IPR029018">
    <property type="entry name" value="Hex-like_dom2"/>
</dbReference>
<comment type="caution">
    <text evidence="13">The sequence shown here is derived from an EMBL/GenBank/DDBJ whole genome shotgun (WGS) entry which is preliminary data.</text>
</comment>
<comment type="catalytic activity">
    <reaction evidence="9">
        <text>Hydrolysis of (1-&gt;2)-alpha-D-(4-O-methyl)glucuronosyl links in the main chain of hardwood xylans.</text>
        <dbReference type="EC" id="3.2.1.131"/>
    </reaction>
</comment>
<dbReference type="Pfam" id="PF07488">
    <property type="entry name" value="Glyco_hydro_67M"/>
    <property type="match status" value="1"/>
</dbReference>
<evidence type="ECO:0000256" key="3">
    <source>
        <dbReference type="ARBA" id="ARBA00022801"/>
    </source>
</evidence>
<keyword evidence="7 13" id="KW-0456">Lyase</keyword>
<dbReference type="GO" id="GO:0008927">
    <property type="term" value="F:mannonate dehydratase activity"/>
    <property type="evidence" value="ECO:0007669"/>
    <property type="project" value="UniProtKB-EC"/>
</dbReference>
<comment type="similarity">
    <text evidence="1 9">Belongs to the glycosyl hydrolase 67 family.</text>
</comment>
<comment type="similarity">
    <text evidence="7">Belongs to the mannonate dehydratase family.</text>
</comment>
<dbReference type="EMBL" id="JAVNWW010000004">
    <property type="protein sequence ID" value="MDU0809174.1"/>
    <property type="molecule type" value="Genomic_DNA"/>
</dbReference>
<sequence length="1088" mass="122458">MIHTMRWFGPNDPVSLMDIRQAGCTGVVTALHQIPVGEVWPIEAIQERISIIEAGNQDWTPLHWSVVESLPVHEGIKKALPSREGFIENYKTSLRNLAACGIKTVCYNFMPVLDWSRTKLNFEMPDGARALRFVWTDFAVFDLHILQRPGAASDYTPAVQTAAAQRFATMSNEEKVELKNTALLGLPGSEETFHLENFQSLLDEYRDISADQLRENLHFFVHSIAPLAQELGINLCIHPDDPPFPLLGLPRVVSTEEDLALLMNASPERANGITFCTGSLGVRADNNLPKMIRRFADRIHFLHLRTTFREQNDPLIFHEAPHLTGDVDMFEVVKAVVEEEKRRGGAEIPMRPDHGHQMLDDLKKKTYPGYSAIGRLRGLAEIRGLELAIRSFLAVFFVVCSFAVKADDGYRLWLKFDKVASASRYTSYAQSVSSEFPTSPILETARKELGQGLKGLTGIAPVAKSADGSIQFVKDATIPEEGFEIQVDKKVQVKVDGLSVLGRKYIRIKASSDRGILYGVFELLRMIQQEKPLADISSSPKVKLRMLNHWDNVMGTIERGYAGASLWKWYELPETVDPRYTDYARANASIGINAVSVNNVNASARFMTPEYLAKVKVLADVFRPYGIKLFLSVNFASPKLVGKLKTSDPLDPQVRAFWASKTKEIYAQIPDFGGFLVKANSEGEPGPQEFGRTHADGANMLAEAVKPFNGIVIWRAFVYAPNPNGDRFKEAYNDFKPLDGTFAKNVIVQVKNGPIDFQPREPFHPLFGAMPKTPLALEFQITQEYTGFSTNVFYQSILFKECLDSDTYQNGKGSTVAKVIDGSLGNDQITMMAGVANTGSDRNWTGHLLSQANWYAFGRLAWDHTLSSEKIADEWVKQTLTRDDKAAKTASDILMKSRDTYVKFTTPLGLHHVMGQGIHWGPEPWLERSQRPDWTSIYYHRADSVGLGFDRKASGSNALSLYHPAVAQQWLDPAKTDLNYLLWFHHVGWKEKLTSGRTLWDEFCYRMNSGLQEVKDLQKDWDSLQGKVDPEIFADVRGRLAAQQRESVLWRDAHLLYFQTYSKLPISYGTPARTLAEIKEIVRIYQLK</sequence>
<keyword evidence="14" id="KW-1185">Reference proteome</keyword>
<accession>A0ABU3TTJ6</accession>
<evidence type="ECO:0000313" key="13">
    <source>
        <dbReference type="EMBL" id="MDU0809174.1"/>
    </source>
</evidence>
<dbReference type="Pfam" id="PF07477">
    <property type="entry name" value="Glyco_hydro_67C"/>
    <property type="match status" value="1"/>
</dbReference>
<evidence type="ECO:0000256" key="9">
    <source>
        <dbReference type="RuleBase" id="RU361198"/>
    </source>
</evidence>
<feature type="domain" description="Alpha glucuronidase N-terminal" evidence="10">
    <location>
        <begin position="412"/>
        <end position="523"/>
    </location>
</feature>
<dbReference type="NCBIfam" id="TIGR00695">
    <property type="entry name" value="uxuA"/>
    <property type="match status" value="1"/>
</dbReference>
<dbReference type="InterPro" id="IPR011099">
    <property type="entry name" value="Glyco_hydro_67_C"/>
</dbReference>
<dbReference type="InterPro" id="IPR017853">
    <property type="entry name" value="GH"/>
</dbReference>
<feature type="domain" description="Glycosyl hydrolase family 67 C-terminal" evidence="11">
    <location>
        <begin position="845"/>
        <end position="1068"/>
    </location>
</feature>
<dbReference type="InterPro" id="IPR005154">
    <property type="entry name" value="Glyco_hydro_67_aGlcAse_N"/>
</dbReference>
<dbReference type="InterPro" id="IPR036237">
    <property type="entry name" value="Xyl_isomerase-like_sf"/>
</dbReference>
<feature type="domain" description="Glycosyl hydrolase family 67 catalytic" evidence="12">
    <location>
        <begin position="528"/>
        <end position="844"/>
    </location>
</feature>
<organism evidence="13 14">
    <name type="scientific">Aquirufa regiilacus</name>
    <dbReference type="NCBI Taxonomy" id="3024868"/>
    <lineage>
        <taxon>Bacteria</taxon>
        <taxon>Pseudomonadati</taxon>
        <taxon>Bacteroidota</taxon>
        <taxon>Cytophagia</taxon>
        <taxon>Cytophagales</taxon>
        <taxon>Flectobacillaceae</taxon>
        <taxon>Aquirufa</taxon>
    </lineage>
</organism>
<dbReference type="InterPro" id="IPR037054">
    <property type="entry name" value="A-glucoronidase_C_sf"/>
</dbReference>
<evidence type="ECO:0000256" key="8">
    <source>
        <dbReference type="NCBIfam" id="TIGR00695"/>
    </source>
</evidence>
<protein>
    <recommendedName>
        <fullName evidence="7 8">Mannonate dehydratase</fullName>
        <ecNumber evidence="7 8">4.2.1.8</ecNumber>
    </recommendedName>
    <alternativeName>
        <fullName evidence="7">D-mannonate hydro-lyase</fullName>
    </alternativeName>
</protein>
<evidence type="ECO:0000256" key="6">
    <source>
        <dbReference type="ARBA" id="ARBA00023326"/>
    </source>
</evidence>
<dbReference type="Gene3D" id="3.30.379.10">
    <property type="entry name" value="Chitobiase/beta-hexosaminidase domain 2-like"/>
    <property type="match status" value="1"/>
</dbReference>
<evidence type="ECO:0000256" key="2">
    <source>
        <dbReference type="ARBA" id="ARBA00022651"/>
    </source>
</evidence>
<dbReference type="EC" id="4.2.1.8" evidence="7 8"/>
<proteinExistence type="inferred from homology"/>
<keyword evidence="2 9" id="KW-0858">Xylan degradation</keyword>
<dbReference type="SUPFAM" id="SSF55545">
    <property type="entry name" value="beta-N-acetylhexosaminidase-like domain"/>
    <property type="match status" value="1"/>
</dbReference>